<gene>
    <name evidence="2" type="ORF">G7Y85_18190</name>
</gene>
<dbReference type="InterPro" id="IPR013024">
    <property type="entry name" value="GGCT-like"/>
</dbReference>
<evidence type="ECO:0000259" key="1">
    <source>
        <dbReference type="Pfam" id="PF06094"/>
    </source>
</evidence>
<dbReference type="InterPro" id="IPR009288">
    <property type="entry name" value="AIG2-like_dom"/>
</dbReference>
<reference evidence="2 3" key="1">
    <citation type="journal article" date="2014" name="Int. J. Syst. Evol. Microbiol.">
        <title>Solimonas terrae sp. nov., isolated from soil.</title>
        <authorList>
            <person name="Kim S.J."/>
            <person name="Moon J.Y."/>
            <person name="Weon H.Y."/>
            <person name="Ahn J.H."/>
            <person name="Chen W.M."/>
            <person name="Kwon S.W."/>
        </authorList>
    </citation>
    <scope>NUCLEOTIDE SEQUENCE [LARGE SCALE GENOMIC DNA]</scope>
    <source>
        <strain evidence="2 3">KIS83-12</strain>
    </source>
</reference>
<dbReference type="RefSeq" id="WP_166260822.1">
    <property type="nucleotide sequence ID" value="NZ_JAAMOW010000010.1"/>
</dbReference>
<protein>
    <submittedName>
        <fullName evidence="2">Gamma-glutamylcyclotransferase</fullName>
    </submittedName>
</protein>
<dbReference type="AlphaFoldDB" id="A0A6M2BW44"/>
<evidence type="ECO:0000313" key="2">
    <source>
        <dbReference type="EMBL" id="NGY06708.1"/>
    </source>
</evidence>
<keyword evidence="3" id="KW-1185">Reference proteome</keyword>
<comment type="caution">
    <text evidence="2">The sequence shown here is derived from an EMBL/GenBank/DDBJ whole genome shotgun (WGS) entry which is preliminary data.</text>
</comment>
<dbReference type="Gene3D" id="3.10.490.10">
    <property type="entry name" value="Gamma-glutamyl cyclotransferase-like"/>
    <property type="match status" value="1"/>
</dbReference>
<dbReference type="GO" id="GO:0016740">
    <property type="term" value="F:transferase activity"/>
    <property type="evidence" value="ECO:0007669"/>
    <property type="project" value="UniProtKB-KW"/>
</dbReference>
<dbReference type="EMBL" id="JAAMOW010000010">
    <property type="protein sequence ID" value="NGY06708.1"/>
    <property type="molecule type" value="Genomic_DNA"/>
</dbReference>
<dbReference type="CDD" id="cd06661">
    <property type="entry name" value="GGCT_like"/>
    <property type="match status" value="1"/>
</dbReference>
<dbReference type="Proteomes" id="UP000472676">
    <property type="component" value="Unassembled WGS sequence"/>
</dbReference>
<sequence>MSEAYLFVYGSLRRACAAPSHALIAEHCAFVATAHLNAQLFEIDGYPGAVASDDPRDRVTGELYRIHDEARLFATLDDYEECSARFVQPHEYRRAKRPVTAEDGRLLDAWTYLYNRPTAASRRIVSGDYLDPGPRP</sequence>
<dbReference type="SUPFAM" id="SSF110857">
    <property type="entry name" value="Gamma-glutamyl cyclotransferase-like"/>
    <property type="match status" value="1"/>
</dbReference>
<evidence type="ECO:0000313" key="3">
    <source>
        <dbReference type="Proteomes" id="UP000472676"/>
    </source>
</evidence>
<feature type="domain" description="Gamma-glutamylcyclotransferase AIG2-like" evidence="1">
    <location>
        <begin position="6"/>
        <end position="130"/>
    </location>
</feature>
<dbReference type="InterPro" id="IPR036568">
    <property type="entry name" value="GGCT-like_sf"/>
</dbReference>
<accession>A0A6M2BW44</accession>
<dbReference type="Pfam" id="PF06094">
    <property type="entry name" value="GGACT"/>
    <property type="match status" value="1"/>
</dbReference>
<organism evidence="2 3">
    <name type="scientific">Solimonas terrae</name>
    <dbReference type="NCBI Taxonomy" id="1396819"/>
    <lineage>
        <taxon>Bacteria</taxon>
        <taxon>Pseudomonadati</taxon>
        <taxon>Pseudomonadota</taxon>
        <taxon>Gammaproteobacteria</taxon>
        <taxon>Nevskiales</taxon>
        <taxon>Nevskiaceae</taxon>
        <taxon>Solimonas</taxon>
    </lineage>
</organism>
<keyword evidence="2" id="KW-0808">Transferase</keyword>
<proteinExistence type="predicted"/>
<name>A0A6M2BW44_9GAMM</name>